<dbReference type="InParanoid" id="A0A6J0B2Y6"/>
<dbReference type="Proteomes" id="UP000829291">
    <property type="component" value="Chromosome 2"/>
</dbReference>
<organism evidence="3 4">
    <name type="scientific">Neodiprion lecontei</name>
    <name type="common">Redheaded pine sawfly</name>
    <dbReference type="NCBI Taxonomy" id="441921"/>
    <lineage>
        <taxon>Eukaryota</taxon>
        <taxon>Metazoa</taxon>
        <taxon>Ecdysozoa</taxon>
        <taxon>Arthropoda</taxon>
        <taxon>Hexapoda</taxon>
        <taxon>Insecta</taxon>
        <taxon>Pterygota</taxon>
        <taxon>Neoptera</taxon>
        <taxon>Endopterygota</taxon>
        <taxon>Hymenoptera</taxon>
        <taxon>Tenthredinoidea</taxon>
        <taxon>Diprionidae</taxon>
        <taxon>Diprioninae</taxon>
        <taxon>Neodiprion</taxon>
    </lineage>
</organism>
<dbReference type="SUPFAM" id="SSF50729">
    <property type="entry name" value="PH domain-like"/>
    <property type="match status" value="1"/>
</dbReference>
<feature type="compositionally biased region" description="Polar residues" evidence="1">
    <location>
        <begin position="535"/>
        <end position="551"/>
    </location>
</feature>
<dbReference type="PROSITE" id="PS50003">
    <property type="entry name" value="PH_DOMAIN"/>
    <property type="match status" value="1"/>
</dbReference>
<dbReference type="SMART" id="SM00233">
    <property type="entry name" value="PH"/>
    <property type="match status" value="1"/>
</dbReference>
<evidence type="ECO:0000313" key="11">
    <source>
        <dbReference type="RefSeq" id="XP_046588527.1"/>
    </source>
</evidence>
<dbReference type="RefSeq" id="XP_046588537.1">
    <property type="nucleotide sequence ID" value="XM_046732581.1"/>
</dbReference>
<dbReference type="RefSeq" id="XP_046588524.1">
    <property type="nucleotide sequence ID" value="XM_046732568.1"/>
</dbReference>
<dbReference type="RefSeq" id="XP_046588526.1">
    <property type="nucleotide sequence ID" value="XM_046732570.1"/>
</dbReference>
<dbReference type="RefSeq" id="XP_046588522.1">
    <property type="nucleotide sequence ID" value="XM_046732566.1"/>
</dbReference>
<evidence type="ECO:0000313" key="16">
    <source>
        <dbReference type="RefSeq" id="XP_046588532.1"/>
    </source>
</evidence>
<evidence type="ECO:0000313" key="18">
    <source>
        <dbReference type="RefSeq" id="XP_046588534.1"/>
    </source>
</evidence>
<dbReference type="RefSeq" id="XP_046588529.1">
    <property type="nucleotide sequence ID" value="XM_046732573.1"/>
</dbReference>
<feature type="domain" description="PH" evidence="2">
    <location>
        <begin position="173"/>
        <end position="276"/>
    </location>
</feature>
<evidence type="ECO:0000313" key="5">
    <source>
        <dbReference type="RefSeq" id="XP_046588521.1"/>
    </source>
</evidence>
<dbReference type="RefSeq" id="XP_046588534.1">
    <property type="nucleotide sequence ID" value="XM_046732578.1"/>
</dbReference>
<dbReference type="RefSeq" id="XP_046588525.1">
    <property type="nucleotide sequence ID" value="XM_046732569.1"/>
</dbReference>
<gene>
    <name evidence="4 5 6 7 8 9 10 11 12 13 14 15 16 17 18 19 20 21 22 23" type="primary">LOC107216681</name>
</gene>
<evidence type="ECO:0000313" key="19">
    <source>
        <dbReference type="RefSeq" id="XP_046588535.1"/>
    </source>
</evidence>
<evidence type="ECO:0000313" key="8">
    <source>
        <dbReference type="RefSeq" id="XP_046588524.1"/>
    </source>
</evidence>
<feature type="compositionally biased region" description="Basic and acidic residues" evidence="1">
    <location>
        <begin position="522"/>
        <end position="534"/>
    </location>
</feature>
<dbReference type="RefSeq" id="XP_046588535.1">
    <property type="nucleotide sequence ID" value="XM_046732579.1"/>
</dbReference>
<dbReference type="RefSeq" id="XP_046588538.1">
    <property type="nucleotide sequence ID" value="XM_046732582.1"/>
</dbReference>
<reference evidence="4" key="1">
    <citation type="submission" date="2025-04" db="UniProtKB">
        <authorList>
            <consortium name="RefSeq"/>
        </authorList>
    </citation>
    <scope>IDENTIFICATION</scope>
    <source>
        <tissue evidence="5 6">Thorax and Abdomen</tissue>
        <tissue evidence="4">Whole body</tissue>
    </source>
</reference>
<evidence type="ECO:0000313" key="20">
    <source>
        <dbReference type="RefSeq" id="XP_046588536.1"/>
    </source>
</evidence>
<evidence type="ECO:0000313" key="7">
    <source>
        <dbReference type="RefSeq" id="XP_046588523.1"/>
    </source>
</evidence>
<dbReference type="InterPro" id="IPR011993">
    <property type="entry name" value="PH-like_dom_sf"/>
</dbReference>
<protein>
    <submittedName>
        <fullName evidence="4 5">Uncharacterized protein LOC107216681</fullName>
    </submittedName>
</protein>
<dbReference type="Pfam" id="PF00169">
    <property type="entry name" value="PH"/>
    <property type="match status" value="1"/>
</dbReference>
<dbReference type="RefSeq" id="XP_046588528.1">
    <property type="nucleotide sequence ID" value="XM_046732572.1"/>
</dbReference>
<evidence type="ECO:0000313" key="21">
    <source>
        <dbReference type="RefSeq" id="XP_046588537.1"/>
    </source>
</evidence>
<dbReference type="RefSeq" id="XP_046588523.1">
    <property type="nucleotide sequence ID" value="XM_046732567.1"/>
</dbReference>
<evidence type="ECO:0000313" key="23">
    <source>
        <dbReference type="RefSeq" id="XP_046588539.1"/>
    </source>
</evidence>
<dbReference type="Gene3D" id="2.30.29.30">
    <property type="entry name" value="Pleckstrin-homology domain (PH domain)/Phosphotyrosine-binding domain (PTB)"/>
    <property type="match status" value="1"/>
</dbReference>
<feature type="region of interest" description="Disordered" evidence="1">
    <location>
        <begin position="572"/>
        <end position="591"/>
    </location>
</feature>
<accession>A0A6J0B2Y6</accession>
<dbReference type="KEGG" id="nlo:107216681"/>
<evidence type="ECO:0000256" key="1">
    <source>
        <dbReference type="SAM" id="MobiDB-lite"/>
    </source>
</evidence>
<proteinExistence type="predicted"/>
<dbReference type="RefSeq" id="XP_046588527.1">
    <property type="nucleotide sequence ID" value="XM_046732571.1"/>
</dbReference>
<evidence type="ECO:0000259" key="2">
    <source>
        <dbReference type="PROSITE" id="PS50003"/>
    </source>
</evidence>
<feature type="compositionally biased region" description="Basic and acidic residues" evidence="1">
    <location>
        <begin position="492"/>
        <end position="503"/>
    </location>
</feature>
<evidence type="ECO:0000313" key="9">
    <source>
        <dbReference type="RefSeq" id="XP_046588525.1"/>
    </source>
</evidence>
<dbReference type="GeneID" id="107216681"/>
<dbReference type="RefSeq" id="XP_046588521.1">
    <property type="nucleotide sequence ID" value="XM_046732565.1"/>
</dbReference>
<dbReference type="RefSeq" id="XP_015509425.1">
    <property type="nucleotide sequence ID" value="XM_015653939.1"/>
</dbReference>
<dbReference type="RefSeq" id="XP_046588533.1">
    <property type="nucleotide sequence ID" value="XM_046732577.1"/>
</dbReference>
<evidence type="ECO:0000313" key="15">
    <source>
        <dbReference type="RefSeq" id="XP_046588531.1"/>
    </source>
</evidence>
<name>A0A6J0B2Y6_NEOLC</name>
<feature type="region of interest" description="Disordered" evidence="1">
    <location>
        <begin position="676"/>
        <end position="709"/>
    </location>
</feature>
<evidence type="ECO:0000313" key="10">
    <source>
        <dbReference type="RefSeq" id="XP_046588526.1"/>
    </source>
</evidence>
<dbReference type="RefSeq" id="XP_046588530.1">
    <property type="nucleotide sequence ID" value="XM_046732574.1"/>
</dbReference>
<evidence type="ECO:0000313" key="14">
    <source>
        <dbReference type="RefSeq" id="XP_046588530.1"/>
    </source>
</evidence>
<feature type="region of interest" description="Disordered" evidence="1">
    <location>
        <begin position="365"/>
        <end position="400"/>
    </location>
</feature>
<feature type="region of interest" description="Disordered" evidence="1">
    <location>
        <begin position="40"/>
        <end position="68"/>
    </location>
</feature>
<evidence type="ECO:0000313" key="3">
    <source>
        <dbReference type="Proteomes" id="UP000829291"/>
    </source>
</evidence>
<evidence type="ECO:0000313" key="17">
    <source>
        <dbReference type="RefSeq" id="XP_046588533.1"/>
    </source>
</evidence>
<evidence type="ECO:0000313" key="13">
    <source>
        <dbReference type="RefSeq" id="XP_046588529.1"/>
    </source>
</evidence>
<dbReference type="OrthoDB" id="243840at2759"/>
<evidence type="ECO:0000313" key="22">
    <source>
        <dbReference type="RefSeq" id="XP_046588538.1"/>
    </source>
</evidence>
<dbReference type="RefSeq" id="XP_046588532.1">
    <property type="nucleotide sequence ID" value="XM_046732576.1"/>
</dbReference>
<sequence>MEFDYELRQDVLGFLRSLSTIALPPTLDASRERLLKRIGDNGEPPDEYVNMQPDKPLSNCSTQRPDSSEDYITPCIPSFLHKNSLIKIRSATETKIPTTFPKHFASPSRPPTYVQPLPPTDSPVIQRPYHDTQSSTNVVSTVKQDELATVEEIDDSESTEIYAKMNAQEAEAKSQKFEQLRRKERRFVFEGTRLFWAALLDAHILCYNNKRDPEPTQVLPLKGSTCQPVNAKQFSPKKLVDSTFEICLKDNRKFQFIAVAPTDMSQWMTAIHKIQEKTATANQASQPVKAIPKPVKLEPCPTDRNSNEDYEDLVITSIQEALNLPPKFPTSNYVHEKSLTTSTAESSINSKSPMLPQKVPAKYVGELSEPKSSKPSKPAPPRVLIPTPRKLPSLPLSEEFPNEDKDMVYSMIPEENPTSQDVDFKGDVEQADLYDDIDSILQKVKSIETRNVDVVQQTQASVHESEGSDTYDDVVQVKEEVQNLRKMEKVMQKTTENDIEKQAPKTPTKSSAFRSILGRIRQKSESPQKGDSKKNPISLSPQNNDNISAPYNKSLPLDENSEELKRSDINTGALDLSDYNSPPPPRPLLDKKPLDHEIEEQMIYDDIGIKSNEPVNCIVKPVKILDDKQKTNALLMNNKSVFEKQSVASLSYKKFSKVVRNLDKSFEDDIYQNQPAESNLEESSEHYQIPVNPDAGAQTPPPNSLSDNNGEEIYDDVGIVAQKKRANQEAKSKPMVQTPSNGVWTLPKAKSSEIKLFAKTNKFSTFKPEESSSEKKVRQLFSGGIKFKMPQAKQYITKRGACHIGNDIYDDCH</sequence>
<evidence type="ECO:0000313" key="4">
    <source>
        <dbReference type="RefSeq" id="XP_015509425.1"/>
    </source>
</evidence>
<dbReference type="InterPro" id="IPR001849">
    <property type="entry name" value="PH_domain"/>
</dbReference>
<dbReference type="RefSeq" id="XP_046588536.1">
    <property type="nucleotide sequence ID" value="XM_046732580.1"/>
</dbReference>
<dbReference type="RefSeq" id="XP_046588539.1">
    <property type="nucleotide sequence ID" value="XM_046732583.1"/>
</dbReference>
<dbReference type="RefSeq" id="XP_046588531.1">
    <property type="nucleotide sequence ID" value="XM_046732575.1"/>
</dbReference>
<evidence type="ECO:0000313" key="12">
    <source>
        <dbReference type="RefSeq" id="XP_046588528.1"/>
    </source>
</evidence>
<feature type="region of interest" description="Disordered" evidence="1">
    <location>
        <begin position="492"/>
        <end position="555"/>
    </location>
</feature>
<evidence type="ECO:0000313" key="6">
    <source>
        <dbReference type="RefSeq" id="XP_046588522.1"/>
    </source>
</evidence>
<keyword evidence="3" id="KW-1185">Reference proteome</keyword>
<dbReference type="AlphaFoldDB" id="A0A6J0B2Y6"/>